<sequence>MADLFRVVTICNRFLSKLRRTIKFRPQYDLETTIREVIESFRTRPNR</sequence>
<name>A0A0F9BG10_9ZZZZ</name>
<gene>
    <name evidence="1" type="ORF">LCGC14_2451410</name>
</gene>
<accession>A0A0F9BG10</accession>
<evidence type="ECO:0000313" key="1">
    <source>
        <dbReference type="EMBL" id="KKL20844.1"/>
    </source>
</evidence>
<organism evidence="1">
    <name type="scientific">marine sediment metagenome</name>
    <dbReference type="NCBI Taxonomy" id="412755"/>
    <lineage>
        <taxon>unclassified sequences</taxon>
        <taxon>metagenomes</taxon>
        <taxon>ecological metagenomes</taxon>
    </lineage>
</organism>
<protein>
    <submittedName>
        <fullName evidence="1">Uncharacterized protein</fullName>
    </submittedName>
</protein>
<comment type="caution">
    <text evidence="1">The sequence shown here is derived from an EMBL/GenBank/DDBJ whole genome shotgun (WGS) entry which is preliminary data.</text>
</comment>
<reference evidence="1" key="1">
    <citation type="journal article" date="2015" name="Nature">
        <title>Complex archaea that bridge the gap between prokaryotes and eukaryotes.</title>
        <authorList>
            <person name="Spang A."/>
            <person name="Saw J.H."/>
            <person name="Jorgensen S.L."/>
            <person name="Zaremba-Niedzwiedzka K."/>
            <person name="Martijn J."/>
            <person name="Lind A.E."/>
            <person name="van Eijk R."/>
            <person name="Schleper C."/>
            <person name="Guy L."/>
            <person name="Ettema T.J."/>
        </authorList>
    </citation>
    <scope>NUCLEOTIDE SEQUENCE</scope>
</reference>
<proteinExistence type="predicted"/>
<dbReference type="AlphaFoldDB" id="A0A0F9BG10"/>
<dbReference type="EMBL" id="LAZR01037944">
    <property type="protein sequence ID" value="KKL20844.1"/>
    <property type="molecule type" value="Genomic_DNA"/>
</dbReference>